<organism evidence="2 3">
    <name type="scientific">Candidatus Acutalibacter ornithocaccae</name>
    <dbReference type="NCBI Taxonomy" id="2838416"/>
    <lineage>
        <taxon>Bacteria</taxon>
        <taxon>Bacillati</taxon>
        <taxon>Bacillota</taxon>
        <taxon>Clostridia</taxon>
        <taxon>Eubacteriales</taxon>
        <taxon>Acutalibacteraceae</taxon>
        <taxon>Acutalibacter</taxon>
    </lineage>
</organism>
<protein>
    <submittedName>
        <fullName evidence="2">Uncharacterized protein</fullName>
    </submittedName>
</protein>
<dbReference type="Proteomes" id="UP000824214">
    <property type="component" value="Unassembled WGS sequence"/>
</dbReference>
<name>A0A9D2LZN9_9FIRM</name>
<evidence type="ECO:0000313" key="2">
    <source>
        <dbReference type="EMBL" id="HJB38666.1"/>
    </source>
</evidence>
<proteinExistence type="predicted"/>
<feature type="chain" id="PRO_5038669715" evidence="1">
    <location>
        <begin position="24"/>
        <end position="63"/>
    </location>
</feature>
<reference evidence="2" key="1">
    <citation type="journal article" date="2021" name="PeerJ">
        <title>Extensive microbial diversity within the chicken gut microbiome revealed by metagenomics and culture.</title>
        <authorList>
            <person name="Gilroy R."/>
            <person name="Ravi A."/>
            <person name="Getino M."/>
            <person name="Pursley I."/>
            <person name="Horton D.L."/>
            <person name="Alikhan N.F."/>
            <person name="Baker D."/>
            <person name="Gharbi K."/>
            <person name="Hall N."/>
            <person name="Watson M."/>
            <person name="Adriaenssens E.M."/>
            <person name="Foster-Nyarko E."/>
            <person name="Jarju S."/>
            <person name="Secka A."/>
            <person name="Antonio M."/>
            <person name="Oren A."/>
            <person name="Chaudhuri R.R."/>
            <person name="La Ragione R."/>
            <person name="Hildebrand F."/>
            <person name="Pallen M.J."/>
        </authorList>
    </citation>
    <scope>NUCLEOTIDE SEQUENCE</scope>
    <source>
        <strain evidence="2">ChiBcolR8-3208</strain>
    </source>
</reference>
<dbReference type="AlphaFoldDB" id="A0A9D2LZN9"/>
<reference evidence="2" key="2">
    <citation type="submission" date="2021-04" db="EMBL/GenBank/DDBJ databases">
        <authorList>
            <person name="Gilroy R."/>
        </authorList>
    </citation>
    <scope>NUCLEOTIDE SEQUENCE</scope>
    <source>
        <strain evidence="2">ChiBcolR8-3208</strain>
    </source>
</reference>
<comment type="caution">
    <text evidence="2">The sequence shown here is derived from an EMBL/GenBank/DDBJ whole genome shotgun (WGS) entry which is preliminary data.</text>
</comment>
<feature type="signal peptide" evidence="1">
    <location>
        <begin position="1"/>
        <end position="23"/>
    </location>
</feature>
<gene>
    <name evidence="2" type="ORF">H9942_11480</name>
</gene>
<accession>A0A9D2LZN9</accession>
<sequence>MANKAMNVAKGIGMGVLAGAAVAAVSSKVMNSGHKKASHMRKSAGKAMHSVGNLIGDVEKMLR</sequence>
<evidence type="ECO:0000313" key="3">
    <source>
        <dbReference type="Proteomes" id="UP000824214"/>
    </source>
</evidence>
<dbReference type="EMBL" id="DWXZ01000247">
    <property type="protein sequence ID" value="HJB38666.1"/>
    <property type="molecule type" value="Genomic_DNA"/>
</dbReference>
<keyword evidence="1" id="KW-0732">Signal</keyword>
<evidence type="ECO:0000256" key="1">
    <source>
        <dbReference type="SAM" id="SignalP"/>
    </source>
</evidence>